<organism evidence="1 2">
    <name type="scientific">Loigolactobacillus jiayinensis</name>
    <dbReference type="NCBI Taxonomy" id="2486016"/>
    <lineage>
        <taxon>Bacteria</taxon>
        <taxon>Bacillati</taxon>
        <taxon>Bacillota</taxon>
        <taxon>Bacilli</taxon>
        <taxon>Lactobacillales</taxon>
        <taxon>Lactobacillaceae</taxon>
        <taxon>Loigolactobacillus</taxon>
    </lineage>
</organism>
<reference evidence="2" key="1">
    <citation type="journal article" date="2019" name="Int. J. Syst. Evol. Microbiol.">
        <title>The Global Catalogue of Microorganisms (GCM) 10K type strain sequencing project: providing services to taxonomists for standard genome sequencing and annotation.</title>
        <authorList>
            <consortium name="The Broad Institute Genomics Platform"/>
            <consortium name="The Broad Institute Genome Sequencing Center for Infectious Disease"/>
            <person name="Wu L."/>
            <person name="Ma J."/>
        </authorList>
    </citation>
    <scope>NUCLEOTIDE SEQUENCE [LARGE SCALE GENOMIC DNA]</scope>
    <source>
        <strain evidence="2">CCM 8904</strain>
    </source>
</reference>
<dbReference type="InterPro" id="IPR009414">
    <property type="entry name" value="DUF1064"/>
</dbReference>
<dbReference type="RefSeq" id="WP_164509537.1">
    <property type="nucleotide sequence ID" value="NZ_JBHSSL010000041.1"/>
</dbReference>
<gene>
    <name evidence="1" type="ORF">ACFQGP_07270</name>
</gene>
<evidence type="ECO:0000313" key="2">
    <source>
        <dbReference type="Proteomes" id="UP001596289"/>
    </source>
</evidence>
<sequence length="144" mass="16745">MAESLAKKSRGHKVIIDGYTFDSKKEADFYSKFVRESGLIFEVHPRFEIMKSFVTNGGKKIPHVVYTPDIVIYDDTGQIIHVFDVKNGFTSYAIDAAAKLRFKLFTMRYQRYVECVVVRAHDFKTNAYLYEPMKTVHIRATINY</sequence>
<dbReference type="Pfam" id="PF06356">
    <property type="entry name" value="DUF1064"/>
    <property type="match status" value="1"/>
</dbReference>
<dbReference type="Proteomes" id="UP001596289">
    <property type="component" value="Unassembled WGS sequence"/>
</dbReference>
<comment type="caution">
    <text evidence="1">The sequence shown here is derived from an EMBL/GenBank/DDBJ whole genome shotgun (WGS) entry which is preliminary data.</text>
</comment>
<name>A0ABW1RD07_9LACO</name>
<dbReference type="EMBL" id="JBHSSL010000041">
    <property type="protein sequence ID" value="MFC6170372.1"/>
    <property type="molecule type" value="Genomic_DNA"/>
</dbReference>
<evidence type="ECO:0000313" key="1">
    <source>
        <dbReference type="EMBL" id="MFC6170372.1"/>
    </source>
</evidence>
<protein>
    <submittedName>
        <fullName evidence="1">DUF1064 domain-containing protein</fullName>
    </submittedName>
</protein>
<keyword evidence="2" id="KW-1185">Reference proteome</keyword>
<proteinExistence type="predicted"/>
<accession>A0ABW1RD07</accession>